<evidence type="ECO:0000313" key="3">
    <source>
        <dbReference type="Proteomes" id="UP000010552"/>
    </source>
</evidence>
<name>L5KY73_PTEAL</name>
<accession>L5KY73</accession>
<gene>
    <name evidence="2" type="ORF">PAL_GLEAN10008642</name>
</gene>
<feature type="region of interest" description="Disordered" evidence="1">
    <location>
        <begin position="1"/>
        <end position="47"/>
    </location>
</feature>
<sequence>MNTGLLLASPGSPLFAEKPQFGQLPPSSAQYRGHPYPGRSKAAARGLRRVTRPSRTILLARGGVARAVQAYPYTTKRADPRQVPHTQEDRVRLATLTGNLKQLPDTFLFRRP</sequence>
<dbReference type="InParanoid" id="L5KY73"/>
<evidence type="ECO:0000256" key="1">
    <source>
        <dbReference type="SAM" id="MobiDB-lite"/>
    </source>
</evidence>
<evidence type="ECO:0000313" key="2">
    <source>
        <dbReference type="EMBL" id="ELK15768.1"/>
    </source>
</evidence>
<reference evidence="3" key="1">
    <citation type="journal article" date="2013" name="Science">
        <title>Comparative analysis of bat genomes provides insight into the evolution of flight and immunity.</title>
        <authorList>
            <person name="Zhang G."/>
            <person name="Cowled C."/>
            <person name="Shi Z."/>
            <person name="Huang Z."/>
            <person name="Bishop-Lilly K.A."/>
            <person name="Fang X."/>
            <person name="Wynne J.W."/>
            <person name="Xiong Z."/>
            <person name="Baker M.L."/>
            <person name="Zhao W."/>
            <person name="Tachedjian M."/>
            <person name="Zhu Y."/>
            <person name="Zhou P."/>
            <person name="Jiang X."/>
            <person name="Ng J."/>
            <person name="Yang L."/>
            <person name="Wu L."/>
            <person name="Xiao J."/>
            <person name="Feng Y."/>
            <person name="Chen Y."/>
            <person name="Sun X."/>
            <person name="Zhang Y."/>
            <person name="Marsh G.A."/>
            <person name="Crameri G."/>
            <person name="Broder C.C."/>
            <person name="Frey K.G."/>
            <person name="Wang L.F."/>
            <person name="Wang J."/>
        </authorList>
    </citation>
    <scope>NUCLEOTIDE SEQUENCE [LARGE SCALE GENOMIC DNA]</scope>
</reference>
<organism evidence="2 3">
    <name type="scientific">Pteropus alecto</name>
    <name type="common">Black flying fox</name>
    <dbReference type="NCBI Taxonomy" id="9402"/>
    <lineage>
        <taxon>Eukaryota</taxon>
        <taxon>Metazoa</taxon>
        <taxon>Chordata</taxon>
        <taxon>Craniata</taxon>
        <taxon>Vertebrata</taxon>
        <taxon>Euteleostomi</taxon>
        <taxon>Mammalia</taxon>
        <taxon>Eutheria</taxon>
        <taxon>Laurasiatheria</taxon>
        <taxon>Chiroptera</taxon>
        <taxon>Yinpterochiroptera</taxon>
        <taxon>Pteropodoidea</taxon>
        <taxon>Pteropodidae</taxon>
        <taxon>Pteropodinae</taxon>
        <taxon>Pteropus</taxon>
    </lineage>
</organism>
<dbReference type="AlphaFoldDB" id="L5KY73"/>
<dbReference type="Proteomes" id="UP000010552">
    <property type="component" value="Unassembled WGS sequence"/>
</dbReference>
<keyword evidence="3" id="KW-1185">Reference proteome</keyword>
<protein>
    <submittedName>
        <fullName evidence="2">Uncharacterized protein</fullName>
    </submittedName>
</protein>
<dbReference type="EMBL" id="KB030531">
    <property type="protein sequence ID" value="ELK15768.1"/>
    <property type="molecule type" value="Genomic_DNA"/>
</dbReference>
<proteinExistence type="predicted"/>